<feature type="compositionally biased region" description="Basic residues" evidence="4">
    <location>
        <begin position="1"/>
        <end position="11"/>
    </location>
</feature>
<evidence type="ECO:0000256" key="1">
    <source>
        <dbReference type="ARBA" id="ARBA00022679"/>
    </source>
</evidence>
<feature type="region of interest" description="Disordered" evidence="4">
    <location>
        <begin position="1"/>
        <end position="99"/>
    </location>
</feature>
<gene>
    <name evidence="6" type="ORF">C7Y72_06090</name>
</gene>
<evidence type="ECO:0000256" key="2">
    <source>
        <dbReference type="ARBA" id="ARBA00023315"/>
    </source>
</evidence>
<feature type="domain" description="N-acetyltransferase" evidence="5">
    <location>
        <begin position="137"/>
        <end position="309"/>
    </location>
</feature>
<dbReference type="Proteomes" id="UP000240739">
    <property type="component" value="Unassembled WGS sequence"/>
</dbReference>
<dbReference type="PROSITE" id="PS51186">
    <property type="entry name" value="GNAT"/>
    <property type="match status" value="1"/>
</dbReference>
<dbReference type="SUPFAM" id="SSF55729">
    <property type="entry name" value="Acyl-CoA N-acyltransferases (Nat)"/>
    <property type="match status" value="1"/>
</dbReference>
<name>A0A2T4UJ32_9ACTN</name>
<feature type="compositionally biased region" description="Low complexity" evidence="4">
    <location>
        <begin position="27"/>
        <end position="46"/>
    </location>
</feature>
<keyword evidence="7" id="KW-1185">Reference proteome</keyword>
<proteinExistence type="inferred from homology"/>
<keyword evidence="1" id="KW-0808">Transferase</keyword>
<reference evidence="6 7" key="1">
    <citation type="submission" date="2018-03" db="EMBL/GenBank/DDBJ databases">
        <title>Aquarubrobacter algicola gen. nov., sp. nov., a novel actinobacterium isolated from shallow eutrophic lake during the end of cyanobacterial harmful algal blooms.</title>
        <authorList>
            <person name="Chun S.J."/>
        </authorList>
    </citation>
    <scope>NUCLEOTIDE SEQUENCE [LARGE SCALE GENOMIC DNA]</scope>
    <source>
        <strain evidence="6 7">Seoho-28</strain>
    </source>
</reference>
<evidence type="ECO:0000256" key="3">
    <source>
        <dbReference type="ARBA" id="ARBA00038502"/>
    </source>
</evidence>
<dbReference type="EMBL" id="PYYB01000001">
    <property type="protein sequence ID" value="PTL59251.1"/>
    <property type="molecule type" value="Genomic_DNA"/>
</dbReference>
<evidence type="ECO:0000256" key="4">
    <source>
        <dbReference type="SAM" id="MobiDB-lite"/>
    </source>
</evidence>
<protein>
    <recommendedName>
        <fullName evidence="5">N-acetyltransferase domain-containing protein</fullName>
    </recommendedName>
</protein>
<feature type="compositionally biased region" description="Basic residues" evidence="4">
    <location>
        <begin position="74"/>
        <end position="87"/>
    </location>
</feature>
<accession>A0A2T4UJ32</accession>
<feature type="compositionally biased region" description="Basic residues" evidence="4">
    <location>
        <begin position="55"/>
        <end position="64"/>
    </location>
</feature>
<dbReference type="Gene3D" id="3.40.630.30">
    <property type="match status" value="1"/>
</dbReference>
<dbReference type="Pfam" id="PF13302">
    <property type="entry name" value="Acetyltransf_3"/>
    <property type="match status" value="1"/>
</dbReference>
<comment type="similarity">
    <text evidence="3">Belongs to the acetyltransferase family. RimJ subfamily.</text>
</comment>
<evidence type="ECO:0000313" key="6">
    <source>
        <dbReference type="EMBL" id="PTL59251.1"/>
    </source>
</evidence>
<dbReference type="GO" id="GO:0008999">
    <property type="term" value="F:protein-N-terminal-alanine acetyltransferase activity"/>
    <property type="evidence" value="ECO:0007669"/>
    <property type="project" value="TreeGrafter"/>
</dbReference>
<sequence length="316" mass="35212">MADRARARRPGLRGDGRRARGAGARGPGRVAAGLPAVAADRVPGARAQRRGERRAVRRHPRRQRPVPVQARARGGGRRGQRRRRPGRGARAPGRADGRLRGDRACRAAPLRLRWQAAGPVPFNRPISPRLRLDGERTAIRPFAARDLDDLLALRQANRAFLEPYESTRDARFFTAEGQSRELRLDREAWTTGQGYGFAILDTTGEVDRLIGRIAVANVVLGSWRNATIGYWVDEASGSRGHATEAVQLALRFCFEELGLHRVQAAVMPHNERSLRVVGKCGLRQEGVALGYLEINGRWEDHVIFAMTLEEWRARQS</sequence>
<dbReference type="GO" id="GO:0005737">
    <property type="term" value="C:cytoplasm"/>
    <property type="evidence" value="ECO:0007669"/>
    <property type="project" value="TreeGrafter"/>
</dbReference>
<comment type="caution">
    <text evidence="6">The sequence shown here is derived from an EMBL/GenBank/DDBJ whole genome shotgun (WGS) entry which is preliminary data.</text>
</comment>
<dbReference type="AlphaFoldDB" id="A0A2T4UJ32"/>
<dbReference type="PANTHER" id="PTHR43792">
    <property type="entry name" value="GNAT FAMILY, PUTATIVE (AFU_ORTHOLOGUE AFUA_3G00765)-RELATED-RELATED"/>
    <property type="match status" value="1"/>
</dbReference>
<dbReference type="InterPro" id="IPR051531">
    <property type="entry name" value="N-acetyltransferase"/>
</dbReference>
<evidence type="ECO:0000313" key="7">
    <source>
        <dbReference type="Proteomes" id="UP000240739"/>
    </source>
</evidence>
<dbReference type="InterPro" id="IPR000182">
    <property type="entry name" value="GNAT_dom"/>
</dbReference>
<keyword evidence="2" id="KW-0012">Acyltransferase</keyword>
<dbReference type="InterPro" id="IPR016181">
    <property type="entry name" value="Acyl_CoA_acyltransferase"/>
</dbReference>
<organism evidence="6 7">
    <name type="scientific">Paraconexibacter algicola</name>
    <dbReference type="NCBI Taxonomy" id="2133960"/>
    <lineage>
        <taxon>Bacteria</taxon>
        <taxon>Bacillati</taxon>
        <taxon>Actinomycetota</taxon>
        <taxon>Thermoleophilia</taxon>
        <taxon>Solirubrobacterales</taxon>
        <taxon>Paraconexibacteraceae</taxon>
        <taxon>Paraconexibacter</taxon>
    </lineage>
</organism>
<dbReference type="PANTHER" id="PTHR43792:SF8">
    <property type="entry name" value="[RIBOSOMAL PROTEIN US5]-ALANINE N-ACETYLTRANSFERASE"/>
    <property type="match status" value="1"/>
</dbReference>
<evidence type="ECO:0000259" key="5">
    <source>
        <dbReference type="PROSITE" id="PS51186"/>
    </source>
</evidence>